<dbReference type="PANTHER" id="PTHR10127:SF814">
    <property type="entry name" value="MEPRIN A SUBUNIT BETA"/>
    <property type="match status" value="1"/>
</dbReference>
<comment type="cofactor">
    <cofactor evidence="1">
        <name>Zn(2+)</name>
        <dbReference type="ChEBI" id="CHEBI:29105"/>
    </cofactor>
    <text evidence="1">Binds 1 zinc ion per subunit.</text>
</comment>
<dbReference type="SMART" id="SM00235">
    <property type="entry name" value="ZnMc"/>
    <property type="match status" value="1"/>
</dbReference>
<keyword evidence="1" id="KW-0378">Hydrolase</keyword>
<dbReference type="InterPro" id="IPR001506">
    <property type="entry name" value="Peptidase_M12A"/>
</dbReference>
<gene>
    <name evidence="3" type="ORF">BINO364_LOCUS8250</name>
</gene>
<dbReference type="EC" id="3.4.24.-" evidence="1"/>
<keyword evidence="1" id="KW-0479">Metal-binding</keyword>
<feature type="non-terminal residue" evidence="3">
    <location>
        <position position="328"/>
    </location>
</feature>
<dbReference type="EMBL" id="OV170223">
    <property type="protein sequence ID" value="CAH0722258.1"/>
    <property type="molecule type" value="Genomic_DNA"/>
</dbReference>
<keyword evidence="1" id="KW-0862">Zinc</keyword>
<keyword evidence="1" id="KW-0482">Metalloprotease</keyword>
<keyword evidence="1" id="KW-0645">Protease</keyword>
<feature type="signal peptide" evidence="1">
    <location>
        <begin position="1"/>
        <end position="16"/>
    </location>
</feature>
<proteinExistence type="predicted"/>
<keyword evidence="1" id="KW-0732">Signal</keyword>
<reference evidence="3" key="1">
    <citation type="submission" date="2021-12" db="EMBL/GenBank/DDBJ databases">
        <authorList>
            <person name="Martin H S."/>
        </authorList>
    </citation>
    <scope>NUCLEOTIDE SEQUENCE</scope>
</reference>
<name>A0A8J9VIM1_9NEOP</name>
<dbReference type="PRINTS" id="PR00480">
    <property type="entry name" value="ASTACIN"/>
</dbReference>
<dbReference type="GO" id="GO:0006508">
    <property type="term" value="P:proteolysis"/>
    <property type="evidence" value="ECO:0007669"/>
    <property type="project" value="UniProtKB-KW"/>
</dbReference>
<dbReference type="OrthoDB" id="291007at2759"/>
<dbReference type="InterPro" id="IPR034035">
    <property type="entry name" value="Astacin-like_dom"/>
</dbReference>
<dbReference type="AlphaFoldDB" id="A0A8J9VIM1"/>
<dbReference type="InterPro" id="IPR006026">
    <property type="entry name" value="Peptidase_Metallo"/>
</dbReference>
<feature type="domain" description="Peptidase metallopeptidase" evidence="2">
    <location>
        <begin position="92"/>
        <end position="242"/>
    </location>
</feature>
<evidence type="ECO:0000259" key="2">
    <source>
        <dbReference type="SMART" id="SM00235"/>
    </source>
</evidence>
<accession>A0A8J9VIM1</accession>
<dbReference type="PANTHER" id="PTHR10127">
    <property type="entry name" value="DISCOIDIN, CUB, EGF, LAMININ , AND ZINC METALLOPROTEASE DOMAIN CONTAINING"/>
    <property type="match status" value="1"/>
</dbReference>
<dbReference type="SUPFAM" id="SSF55486">
    <property type="entry name" value="Metalloproteases ('zincins'), catalytic domain"/>
    <property type="match status" value="1"/>
</dbReference>
<evidence type="ECO:0000256" key="1">
    <source>
        <dbReference type="RuleBase" id="RU361183"/>
    </source>
</evidence>
<evidence type="ECO:0000313" key="3">
    <source>
        <dbReference type="EMBL" id="CAH0722258.1"/>
    </source>
</evidence>
<dbReference type="GO" id="GO:0008270">
    <property type="term" value="F:zinc ion binding"/>
    <property type="evidence" value="ECO:0007669"/>
    <property type="project" value="InterPro"/>
</dbReference>
<dbReference type="GO" id="GO:0004222">
    <property type="term" value="F:metalloendopeptidase activity"/>
    <property type="evidence" value="ECO:0007669"/>
    <property type="project" value="UniProtKB-UniRule"/>
</dbReference>
<feature type="chain" id="PRO_5035490009" description="Metalloendopeptidase" evidence="1">
    <location>
        <begin position="17"/>
        <end position="328"/>
    </location>
</feature>
<sequence length="328" mass="37293">MLRFGLLLCVAGLVVGGPSASKTREEIETFRQYLEQSRTENGVRVDSKALSDLQGNIWENSGKFQGDIVLDNWQIEALVTDYAAGRAAYIWPNTKWPNNVVVYDFGVNEFNAAQQLAILNSINLIERNSCVRFRRRNANDRDFVLLTGRSDGCYANVGFWAGRGIHIMNLARDTPGRGCFMPVVIVHEWLHILGFFHMQSTYNRDNYVRIHFENIVDDMAYNFYRYGANVVSNLGLPYEYTSCMHYTTHAFSKNGRPTIVALRAFSGIMGQVERVTDLDWLRLRRHYNCPGAWSFAGIEHGDNEQDLVNLEQAEISGVIGAEEAEEQQ</sequence>
<protein>
    <recommendedName>
        <fullName evidence="1">Metalloendopeptidase</fullName>
        <ecNumber evidence="1">3.4.24.-</ecNumber>
    </recommendedName>
</protein>
<dbReference type="CDD" id="cd04280">
    <property type="entry name" value="ZnMc_astacin_like"/>
    <property type="match status" value="1"/>
</dbReference>
<dbReference type="Gene3D" id="3.40.390.10">
    <property type="entry name" value="Collagenase (Catalytic Domain)"/>
    <property type="match status" value="1"/>
</dbReference>
<dbReference type="Pfam" id="PF01400">
    <property type="entry name" value="Astacin"/>
    <property type="match status" value="1"/>
</dbReference>
<dbReference type="InterPro" id="IPR024079">
    <property type="entry name" value="MetalloPept_cat_dom_sf"/>
</dbReference>
<keyword evidence="4" id="KW-1185">Reference proteome</keyword>
<evidence type="ECO:0000313" key="4">
    <source>
        <dbReference type="Proteomes" id="UP000838878"/>
    </source>
</evidence>
<dbReference type="Proteomes" id="UP000838878">
    <property type="component" value="Chromosome 3"/>
</dbReference>
<organism evidence="3 4">
    <name type="scientific">Brenthis ino</name>
    <name type="common">lesser marbled fritillary</name>
    <dbReference type="NCBI Taxonomy" id="405034"/>
    <lineage>
        <taxon>Eukaryota</taxon>
        <taxon>Metazoa</taxon>
        <taxon>Ecdysozoa</taxon>
        <taxon>Arthropoda</taxon>
        <taxon>Hexapoda</taxon>
        <taxon>Insecta</taxon>
        <taxon>Pterygota</taxon>
        <taxon>Neoptera</taxon>
        <taxon>Endopterygota</taxon>
        <taxon>Lepidoptera</taxon>
        <taxon>Glossata</taxon>
        <taxon>Ditrysia</taxon>
        <taxon>Papilionoidea</taxon>
        <taxon>Nymphalidae</taxon>
        <taxon>Heliconiinae</taxon>
        <taxon>Argynnini</taxon>
        <taxon>Brenthis</taxon>
    </lineage>
</organism>